<evidence type="ECO:0000256" key="6">
    <source>
        <dbReference type="PROSITE-ProRule" id="PRU01091"/>
    </source>
</evidence>
<protein>
    <submittedName>
        <fullName evidence="9">SARP family transcriptional regulator</fullName>
    </submittedName>
</protein>
<feature type="region of interest" description="Disordered" evidence="7">
    <location>
        <begin position="620"/>
        <end position="639"/>
    </location>
</feature>
<reference evidence="9 10" key="1">
    <citation type="submission" date="2020-08" db="EMBL/GenBank/DDBJ databases">
        <title>Whole genome shotgun sequence of Actinoplanes ianthinogenes NBRC 13996.</title>
        <authorList>
            <person name="Komaki H."/>
            <person name="Tamura T."/>
        </authorList>
    </citation>
    <scope>NUCLEOTIDE SEQUENCE [LARGE SCALE GENOMIC DNA]</scope>
    <source>
        <strain evidence="9 10">NBRC 13996</strain>
    </source>
</reference>
<dbReference type="PANTHER" id="PTHR35807">
    <property type="entry name" value="TRANSCRIPTIONAL REGULATOR REDD-RELATED"/>
    <property type="match status" value="1"/>
</dbReference>
<evidence type="ECO:0000313" key="10">
    <source>
        <dbReference type="Proteomes" id="UP000676967"/>
    </source>
</evidence>
<evidence type="ECO:0000256" key="1">
    <source>
        <dbReference type="ARBA" id="ARBA00005820"/>
    </source>
</evidence>
<dbReference type="Proteomes" id="UP000676967">
    <property type="component" value="Chromosome"/>
</dbReference>
<feature type="repeat" description="TPR" evidence="5">
    <location>
        <begin position="832"/>
        <end position="865"/>
    </location>
</feature>
<feature type="domain" description="OmpR/PhoB-type" evidence="8">
    <location>
        <begin position="1"/>
        <end position="93"/>
    </location>
</feature>
<dbReference type="Pfam" id="PF13424">
    <property type="entry name" value="TPR_12"/>
    <property type="match status" value="2"/>
</dbReference>
<dbReference type="SMART" id="SM00862">
    <property type="entry name" value="Trans_reg_C"/>
    <property type="match status" value="1"/>
</dbReference>
<dbReference type="Gene3D" id="1.10.10.10">
    <property type="entry name" value="Winged helix-like DNA-binding domain superfamily/Winged helix DNA-binding domain"/>
    <property type="match status" value="1"/>
</dbReference>
<dbReference type="PRINTS" id="PR00364">
    <property type="entry name" value="DISEASERSIST"/>
</dbReference>
<name>A0ABM7M2Z0_9ACTN</name>
<dbReference type="PROSITE" id="PS50005">
    <property type="entry name" value="TPR"/>
    <property type="match status" value="1"/>
</dbReference>
<dbReference type="InterPro" id="IPR011990">
    <property type="entry name" value="TPR-like_helical_dom_sf"/>
</dbReference>
<evidence type="ECO:0000256" key="2">
    <source>
        <dbReference type="ARBA" id="ARBA00023015"/>
    </source>
</evidence>
<dbReference type="PROSITE" id="PS50293">
    <property type="entry name" value="TPR_REGION"/>
    <property type="match status" value="1"/>
</dbReference>
<dbReference type="Pfam" id="PF03704">
    <property type="entry name" value="BTAD"/>
    <property type="match status" value="1"/>
</dbReference>
<accession>A0ABM7M2Z0</accession>
<keyword evidence="5" id="KW-0802">TPR repeat</keyword>
<dbReference type="InterPro" id="IPR016032">
    <property type="entry name" value="Sig_transdc_resp-reg_C-effctor"/>
</dbReference>
<dbReference type="Gene3D" id="1.25.40.10">
    <property type="entry name" value="Tetratricopeptide repeat domain"/>
    <property type="match status" value="2"/>
</dbReference>
<dbReference type="Gene3D" id="3.40.50.300">
    <property type="entry name" value="P-loop containing nucleotide triphosphate hydrolases"/>
    <property type="match status" value="1"/>
</dbReference>
<evidence type="ECO:0000313" key="9">
    <source>
        <dbReference type="EMBL" id="BCJ45988.1"/>
    </source>
</evidence>
<dbReference type="Pfam" id="PF13181">
    <property type="entry name" value="TPR_8"/>
    <property type="match status" value="1"/>
</dbReference>
<keyword evidence="10" id="KW-1185">Reference proteome</keyword>
<dbReference type="SMART" id="SM01043">
    <property type="entry name" value="BTAD"/>
    <property type="match status" value="1"/>
</dbReference>
<dbReference type="SUPFAM" id="SSF48452">
    <property type="entry name" value="TPR-like"/>
    <property type="match status" value="2"/>
</dbReference>
<evidence type="ECO:0000256" key="4">
    <source>
        <dbReference type="ARBA" id="ARBA00023163"/>
    </source>
</evidence>
<dbReference type="SMART" id="SM00028">
    <property type="entry name" value="TPR"/>
    <property type="match status" value="5"/>
</dbReference>
<keyword evidence="3 6" id="KW-0238">DNA-binding</keyword>
<dbReference type="Pfam" id="PF00486">
    <property type="entry name" value="Trans_reg_C"/>
    <property type="match status" value="1"/>
</dbReference>
<dbReference type="PROSITE" id="PS51755">
    <property type="entry name" value="OMPR_PHOB"/>
    <property type="match status" value="1"/>
</dbReference>
<feature type="DNA-binding region" description="OmpR/PhoB-type" evidence="6">
    <location>
        <begin position="1"/>
        <end position="93"/>
    </location>
</feature>
<keyword evidence="2" id="KW-0805">Transcription regulation</keyword>
<dbReference type="InterPro" id="IPR036388">
    <property type="entry name" value="WH-like_DNA-bd_sf"/>
</dbReference>
<keyword evidence="4" id="KW-0804">Transcription</keyword>
<dbReference type="InterPro" id="IPR005158">
    <property type="entry name" value="BTAD"/>
</dbReference>
<evidence type="ECO:0000256" key="7">
    <source>
        <dbReference type="SAM" id="MobiDB-lite"/>
    </source>
</evidence>
<dbReference type="CDD" id="cd15831">
    <property type="entry name" value="BTAD"/>
    <property type="match status" value="1"/>
</dbReference>
<organism evidence="9 10">
    <name type="scientific">Actinoplanes ianthinogenes</name>
    <dbReference type="NCBI Taxonomy" id="122358"/>
    <lineage>
        <taxon>Bacteria</taxon>
        <taxon>Bacillati</taxon>
        <taxon>Actinomycetota</taxon>
        <taxon>Actinomycetes</taxon>
        <taxon>Micromonosporales</taxon>
        <taxon>Micromonosporaceae</taxon>
        <taxon>Actinoplanes</taxon>
    </lineage>
</organism>
<evidence type="ECO:0000259" key="8">
    <source>
        <dbReference type="PROSITE" id="PS51755"/>
    </source>
</evidence>
<dbReference type="SUPFAM" id="SSF52540">
    <property type="entry name" value="P-loop containing nucleoside triphosphate hydrolases"/>
    <property type="match status" value="1"/>
</dbReference>
<dbReference type="InterPro" id="IPR001867">
    <property type="entry name" value="OmpR/PhoB-type_DNA-bd"/>
</dbReference>
<comment type="similarity">
    <text evidence="1">Belongs to the AfsR/DnrI/RedD regulatory family.</text>
</comment>
<evidence type="ECO:0000256" key="5">
    <source>
        <dbReference type="PROSITE-ProRule" id="PRU00339"/>
    </source>
</evidence>
<evidence type="ECO:0000256" key="3">
    <source>
        <dbReference type="ARBA" id="ARBA00023125"/>
    </source>
</evidence>
<dbReference type="EMBL" id="AP023356">
    <property type="protein sequence ID" value="BCJ45988.1"/>
    <property type="molecule type" value="Genomic_DNA"/>
</dbReference>
<sequence length="927" mass="100553">MAEMRVRLLGSVDVITGGELRPVAGLRRRALLAVLALAAGEVVSTDRLIDAVWNGRPPATALNTLQSHVSYLRGLLGGRGTIVARPPGYLLDAGPGGTDLQVALHLIEESRRATDPARRVALLRDAIGLWRGPPLADLPGLSRLEGEAERLAAIRLDAVESVMEARLDLGEHAGLITELTESARQHPYREQLHGQLMRALYRTGRQADALGVYQRLRRNLAEDLGVEPGPAIRAVHAAILHHDLSLDPPAAAPPQPRQLPADVFGFTGRESYLAGLDAFLDRADPAGALRITAIAGTAGVGKTALAVHWAHRVAGRFPDGHLFVNLRGFDPDSRVMTPAEAIRRFLDALGVRPDLVPADLDAQAALYRTRLAGRRVLIVLDNARDTAQVRPLLPGSPACLVVVTSRNDLSGLVAEGAHPTALELPPAAEARQLLTRRIGADRAAVEPDAVDEMVARCARLPLALTVVAARAATRPRLSLQAVAAELRDVGGRLAMLSGDDPNSDVRAVFSWSYRALGTDAARLFRLLALHPGPDLPVPAAAALAGLPVDRARPLLEELARTSLVVQHTAGRYTFHDLLRVYATGLAQHTDSEAERRDATRRLLDHYLRYAYAADRLLYPARDPLTRPPDPPETAPERPDCENEALTWFAAEHRGLLAAVHQAAAAGFDEQAWRLAWSMATFLNREGHWHELTTVGRTALAAGRRLGDPYAQAQASCLLAYAATRLGQFEAAGAELRQALDLFGRGDHRAGQAHAHLNLAYVMERREDRPGALGHSRRALELYRSVGHARGEAIALNAVGWCHALLGEYEQARTCCQQALPLLLDLGDRTGQADTWDSLGYAYEHLGRYDQAINCYRQAVKLVRRLGDRYREATTFVNLGEAQRTAGDPEAARDSWRQALTILDQLRHPDATQVRARLAAAVPTGAAV</sequence>
<dbReference type="PANTHER" id="PTHR35807:SF1">
    <property type="entry name" value="TRANSCRIPTIONAL REGULATOR REDD"/>
    <property type="match status" value="1"/>
</dbReference>
<gene>
    <name evidence="9" type="ORF">Aiant_66450</name>
</gene>
<dbReference type="InterPro" id="IPR019734">
    <property type="entry name" value="TPR_rpt"/>
</dbReference>
<dbReference type="InterPro" id="IPR051677">
    <property type="entry name" value="AfsR-DnrI-RedD_regulator"/>
</dbReference>
<proteinExistence type="inferred from homology"/>
<dbReference type="InterPro" id="IPR027417">
    <property type="entry name" value="P-loop_NTPase"/>
</dbReference>
<dbReference type="SUPFAM" id="SSF46894">
    <property type="entry name" value="C-terminal effector domain of the bipartite response regulators"/>
    <property type="match status" value="1"/>
</dbReference>